<evidence type="ECO:0000313" key="2">
    <source>
        <dbReference type="Proteomes" id="UP000501690"/>
    </source>
</evidence>
<dbReference type="OrthoDB" id="2021147at2759"/>
<dbReference type="Gramene" id="Vigun08g144500.1.v1.2">
    <property type="protein sequence ID" value="Vigun08g144500.1.v1.2"/>
    <property type="gene ID" value="Vigun08g144500.v1.2"/>
</dbReference>
<name>A0A4D6MIB7_VIGUN</name>
<dbReference type="PANTHER" id="PTHR47871">
    <property type="entry name" value="NAC DOMAIN-CONTAINING PROTEIN 8"/>
    <property type="match status" value="1"/>
</dbReference>
<dbReference type="PANTHER" id="PTHR47871:SF2">
    <property type="entry name" value="OS03G0221300 PROTEIN"/>
    <property type="match status" value="1"/>
</dbReference>
<dbReference type="Proteomes" id="UP000501690">
    <property type="component" value="Linkage Group LG7"/>
</dbReference>
<dbReference type="AlphaFoldDB" id="A0A4D6MIB7"/>
<dbReference type="Gramene" id="Vigun08g144500.2.v1.2">
    <property type="protein sequence ID" value="Vigun08g144500.2.v1.2"/>
    <property type="gene ID" value="Vigun08g144500.v1.2"/>
</dbReference>
<reference evidence="1 2" key="1">
    <citation type="submission" date="2019-04" db="EMBL/GenBank/DDBJ databases">
        <title>An improved genome assembly and genetic linkage map for asparagus bean, Vigna unguiculata ssp. sesquipedialis.</title>
        <authorList>
            <person name="Xia Q."/>
            <person name="Zhang R."/>
            <person name="Dong Y."/>
        </authorList>
    </citation>
    <scope>NUCLEOTIDE SEQUENCE [LARGE SCALE GENOMIC DNA]</scope>
    <source>
        <tissue evidence="1">Leaf</tissue>
    </source>
</reference>
<sequence length="658" mass="73520">MIPDCVSDANSIHSALHSLDHLPLSQRRKLLHSPTLQLDTRTSLACEPSLQFDAVVKKEAHNFDSLVTCPIFGFDDSRVEKTSGNVTILDQCPKLSAFAGCATVKVEDYHTPMSSVDNGRKACIQLDSPTPKVKMEIPEGIVVDLDHVALKERLRMLLTGKLPGLSNTALECSNGGLLETIMEQSVKNGNEQINSANGKAAMARDQCNDFLEGSNISLPLGATCVSSLLTNNASSESKGSVISAGLKEDGPILKSRGIVMQMDSHVEHNIINNDGPFSSTSPTFVKVKDEPWDYRENLNVNKDCLGRISIVLPNVKHEREVHNEYLEDQVDHMKLTDRLNFLKSGTDSSLNISTGYSSLKKTQPFSSLSSPIFSKSTKPSSINCRRKRKKTATDSVQEALEEDAPGLLQVLLDKGVLVDEIKLYGEEENDEALDESFGEDRFSELDAVMAKISSQRHTFIKFPFTRGSKTSRASYCLACLFSLVEQTRYLKFRKWPVEWGWCRDLQSFIFVFERHNRIVLERPEYGYATYFFELVESLPVQWQVKRLVIAMKLTTCSRISIIENKELVVGEDLSEGEAKVLREFGWTPSTGLGTMLNYCNRVVHDRKNEEFSSEWRYKIGKLLVDGYSGGTKVKYDDVPIKDFQSPVTDTSCSSPMSD</sequence>
<keyword evidence="2" id="KW-1185">Reference proteome</keyword>
<protein>
    <submittedName>
        <fullName evidence="1">Uncharacterized protein</fullName>
    </submittedName>
</protein>
<organism evidence="1 2">
    <name type="scientific">Vigna unguiculata</name>
    <name type="common">Cowpea</name>
    <dbReference type="NCBI Taxonomy" id="3917"/>
    <lineage>
        <taxon>Eukaryota</taxon>
        <taxon>Viridiplantae</taxon>
        <taxon>Streptophyta</taxon>
        <taxon>Embryophyta</taxon>
        <taxon>Tracheophyta</taxon>
        <taxon>Spermatophyta</taxon>
        <taxon>Magnoliopsida</taxon>
        <taxon>eudicotyledons</taxon>
        <taxon>Gunneridae</taxon>
        <taxon>Pentapetalae</taxon>
        <taxon>rosids</taxon>
        <taxon>fabids</taxon>
        <taxon>Fabales</taxon>
        <taxon>Fabaceae</taxon>
        <taxon>Papilionoideae</taxon>
        <taxon>50 kb inversion clade</taxon>
        <taxon>NPAAA clade</taxon>
        <taxon>indigoferoid/millettioid clade</taxon>
        <taxon>Phaseoleae</taxon>
        <taxon>Vigna</taxon>
    </lineage>
</organism>
<evidence type="ECO:0000313" key="1">
    <source>
        <dbReference type="EMBL" id="QCE01176.1"/>
    </source>
</evidence>
<dbReference type="EMBL" id="CP039351">
    <property type="protein sequence ID" value="QCE01176.1"/>
    <property type="molecule type" value="Genomic_DNA"/>
</dbReference>
<gene>
    <name evidence="1" type="ORF">DEO72_LG7g2469</name>
</gene>
<proteinExistence type="predicted"/>
<accession>A0A4D6MIB7</accession>